<proteinExistence type="inferred from homology"/>
<protein>
    <submittedName>
        <fullName evidence="7">Amino acid/amide ABC transporter ATP-binding protein 2, HAAT family</fullName>
    </submittedName>
</protein>
<dbReference type="Proteomes" id="UP000198221">
    <property type="component" value="Chromosome I"/>
</dbReference>
<dbReference type="GO" id="GO:0016887">
    <property type="term" value="F:ATP hydrolysis activity"/>
    <property type="evidence" value="ECO:0007669"/>
    <property type="project" value="InterPro"/>
</dbReference>
<dbReference type="SUPFAM" id="SSF52540">
    <property type="entry name" value="P-loop containing nucleoside triphosphate hydrolases"/>
    <property type="match status" value="1"/>
</dbReference>
<keyword evidence="3" id="KW-0547">Nucleotide-binding</keyword>
<keyword evidence="2" id="KW-0813">Transport</keyword>
<evidence type="ECO:0000313" key="8">
    <source>
        <dbReference type="Proteomes" id="UP000198221"/>
    </source>
</evidence>
<dbReference type="CDD" id="cd03224">
    <property type="entry name" value="ABC_TM1139_LivF_branched"/>
    <property type="match status" value="1"/>
</dbReference>
<dbReference type="EMBL" id="LT607754">
    <property type="protein sequence ID" value="SCG72093.1"/>
    <property type="molecule type" value="Genomic_DNA"/>
</dbReference>
<dbReference type="PANTHER" id="PTHR43820:SF4">
    <property type="entry name" value="HIGH-AFFINITY BRANCHED-CHAIN AMINO ACID TRANSPORT ATP-BINDING PROTEIN LIVF"/>
    <property type="match status" value="1"/>
</dbReference>
<reference evidence="8" key="1">
    <citation type="submission" date="2016-06" db="EMBL/GenBank/DDBJ databases">
        <authorList>
            <person name="Varghese N."/>
            <person name="Submissions Spin"/>
        </authorList>
    </citation>
    <scope>NUCLEOTIDE SEQUENCE [LARGE SCALE GENOMIC DNA]</scope>
    <source>
        <strain evidence="8">DSM 43819</strain>
    </source>
</reference>
<evidence type="ECO:0000256" key="4">
    <source>
        <dbReference type="ARBA" id="ARBA00022840"/>
    </source>
</evidence>
<dbReference type="InterPro" id="IPR052156">
    <property type="entry name" value="BCAA_Transport_ATP-bd_LivF"/>
</dbReference>
<dbReference type="Gene3D" id="3.40.50.300">
    <property type="entry name" value="P-loop containing nucleotide triphosphate hydrolases"/>
    <property type="match status" value="1"/>
</dbReference>
<name>A0A1C5JNN7_9ACTN</name>
<dbReference type="GO" id="GO:0015658">
    <property type="term" value="F:branched-chain amino acid transmembrane transporter activity"/>
    <property type="evidence" value="ECO:0007669"/>
    <property type="project" value="TreeGrafter"/>
</dbReference>
<gene>
    <name evidence="7" type="ORF">GA0070613_5023</name>
</gene>
<accession>A0A1C5JNN7</accession>
<evidence type="ECO:0000256" key="2">
    <source>
        <dbReference type="ARBA" id="ARBA00022448"/>
    </source>
</evidence>
<keyword evidence="8" id="KW-1185">Reference proteome</keyword>
<dbReference type="InterPro" id="IPR027417">
    <property type="entry name" value="P-loop_NTPase"/>
</dbReference>
<dbReference type="InterPro" id="IPR003439">
    <property type="entry name" value="ABC_transporter-like_ATP-bd"/>
</dbReference>
<evidence type="ECO:0000256" key="3">
    <source>
        <dbReference type="ARBA" id="ARBA00022741"/>
    </source>
</evidence>
<dbReference type="InterPro" id="IPR017871">
    <property type="entry name" value="ABC_transporter-like_CS"/>
</dbReference>
<dbReference type="RefSeq" id="WP_089014462.1">
    <property type="nucleotide sequence ID" value="NZ_LT607754.1"/>
</dbReference>
<dbReference type="InterPro" id="IPR003593">
    <property type="entry name" value="AAA+_ATPase"/>
</dbReference>
<dbReference type="PROSITE" id="PS50893">
    <property type="entry name" value="ABC_TRANSPORTER_2"/>
    <property type="match status" value="1"/>
</dbReference>
<dbReference type="AlphaFoldDB" id="A0A1C5JNN7"/>
<keyword evidence="4 7" id="KW-0067">ATP-binding</keyword>
<evidence type="ECO:0000313" key="7">
    <source>
        <dbReference type="EMBL" id="SCG72093.1"/>
    </source>
</evidence>
<keyword evidence="5" id="KW-0029">Amino-acid transport</keyword>
<feature type="domain" description="ABC transporter" evidence="6">
    <location>
        <begin position="6"/>
        <end position="239"/>
    </location>
</feature>
<dbReference type="SMART" id="SM00382">
    <property type="entry name" value="AAA"/>
    <property type="match status" value="1"/>
</dbReference>
<evidence type="ECO:0000256" key="5">
    <source>
        <dbReference type="ARBA" id="ARBA00022970"/>
    </source>
</evidence>
<comment type="similarity">
    <text evidence="1">Belongs to the ABC transporter superfamily.</text>
</comment>
<dbReference type="GO" id="GO:0005524">
    <property type="term" value="F:ATP binding"/>
    <property type="evidence" value="ECO:0007669"/>
    <property type="project" value="UniProtKB-KW"/>
</dbReference>
<evidence type="ECO:0000259" key="6">
    <source>
        <dbReference type="PROSITE" id="PS50893"/>
    </source>
</evidence>
<dbReference type="Pfam" id="PF00005">
    <property type="entry name" value="ABC_tran"/>
    <property type="match status" value="1"/>
</dbReference>
<dbReference type="PROSITE" id="PS00211">
    <property type="entry name" value="ABC_TRANSPORTER_1"/>
    <property type="match status" value="1"/>
</dbReference>
<dbReference type="PANTHER" id="PTHR43820">
    <property type="entry name" value="HIGH-AFFINITY BRANCHED-CHAIN AMINO ACID TRANSPORT ATP-BINDING PROTEIN LIVF"/>
    <property type="match status" value="1"/>
</dbReference>
<dbReference type="GO" id="GO:0015807">
    <property type="term" value="P:L-amino acid transport"/>
    <property type="evidence" value="ECO:0007669"/>
    <property type="project" value="TreeGrafter"/>
</dbReference>
<evidence type="ECO:0000256" key="1">
    <source>
        <dbReference type="ARBA" id="ARBA00005417"/>
    </source>
</evidence>
<sequence>MSEPDLVVEDLTVRYGPVEAVRGVSLQVDRAAIVAIVGANGAGKSSALTALAGICAGSVSASVRLVGEQLRIKRPHRIVERGMVLVPEGRRMISPLSVQDNLLLGGYRHRSGRRLRALLTDVYDLFPILSERRDVPSGLLSGGEQQMLAFGRAMMADPRLMLMDEPTMGLSPSMTDRVMEAISAINERGVSVLLVEQNAAAALPIASFAYVLDRGEVVHAGPAREVSSDPILAQTFLGLRPTAQP</sequence>
<organism evidence="7 8">
    <name type="scientific">Micromonospora inositola</name>
    <dbReference type="NCBI Taxonomy" id="47865"/>
    <lineage>
        <taxon>Bacteria</taxon>
        <taxon>Bacillati</taxon>
        <taxon>Actinomycetota</taxon>
        <taxon>Actinomycetes</taxon>
        <taxon>Micromonosporales</taxon>
        <taxon>Micromonosporaceae</taxon>
        <taxon>Micromonospora</taxon>
    </lineage>
</organism>
<dbReference type="OrthoDB" id="9805514at2"/>